<protein>
    <submittedName>
        <fullName evidence="1">Uncharacterized protein</fullName>
    </submittedName>
</protein>
<gene>
    <name evidence="1" type="ORF">BpHYR1_043966</name>
</gene>
<organism evidence="1 2">
    <name type="scientific">Brachionus plicatilis</name>
    <name type="common">Marine rotifer</name>
    <name type="synonym">Brachionus muelleri</name>
    <dbReference type="NCBI Taxonomy" id="10195"/>
    <lineage>
        <taxon>Eukaryota</taxon>
        <taxon>Metazoa</taxon>
        <taxon>Spiralia</taxon>
        <taxon>Gnathifera</taxon>
        <taxon>Rotifera</taxon>
        <taxon>Eurotatoria</taxon>
        <taxon>Monogononta</taxon>
        <taxon>Pseudotrocha</taxon>
        <taxon>Ploima</taxon>
        <taxon>Brachionidae</taxon>
        <taxon>Brachionus</taxon>
    </lineage>
</organism>
<proteinExistence type="predicted"/>
<comment type="caution">
    <text evidence="1">The sequence shown here is derived from an EMBL/GenBank/DDBJ whole genome shotgun (WGS) entry which is preliminary data.</text>
</comment>
<sequence length="351" mass="40850">MICLIHNLIENYMNFYLKINLEESIKGHELDHELQFAFCKMFQLIQTLLTPKLCQIKPNLINFAELVLDGIMKFKYKLNKNSSSFDELILKIVVQFVFEFHNTDKYLSVSNGKRFRNSLSGRRNFSLASKPNIFSYLSTKAIDDSTNLAGADCSSASKLIIDEHNSISLLHGLPPFQMTEQIFCKFVVENGRIQFGDTIKRDLLNLFERAFERFVQNVEYLFALIKQMVKRSETIESCFAYGRQVCQRLVACQFAQARVFLLTNRYYFVAEQMNRIQGFRECQFEIGASNGAVSNAFVDLLFQAEFLEMAARHFNGSFRRKKNLKIKKSKKIFIQEKFFFSLKNLKITPSE</sequence>
<name>A0A3M7PVR8_BRAPC</name>
<dbReference type="EMBL" id="REGN01008595">
    <property type="protein sequence ID" value="RNA03197.1"/>
    <property type="molecule type" value="Genomic_DNA"/>
</dbReference>
<reference evidence="1 2" key="1">
    <citation type="journal article" date="2018" name="Sci. Rep.">
        <title>Genomic signatures of local adaptation to the degree of environmental predictability in rotifers.</title>
        <authorList>
            <person name="Franch-Gras L."/>
            <person name="Hahn C."/>
            <person name="Garcia-Roger E.M."/>
            <person name="Carmona M.J."/>
            <person name="Serra M."/>
            <person name="Gomez A."/>
        </authorList>
    </citation>
    <scope>NUCLEOTIDE SEQUENCE [LARGE SCALE GENOMIC DNA]</scope>
    <source>
        <strain evidence="1">HYR1</strain>
    </source>
</reference>
<evidence type="ECO:0000313" key="1">
    <source>
        <dbReference type="EMBL" id="RNA03197.1"/>
    </source>
</evidence>
<accession>A0A3M7PVR8</accession>
<dbReference type="AlphaFoldDB" id="A0A3M7PVR8"/>
<keyword evidence="2" id="KW-1185">Reference proteome</keyword>
<dbReference type="Proteomes" id="UP000276133">
    <property type="component" value="Unassembled WGS sequence"/>
</dbReference>
<evidence type="ECO:0000313" key="2">
    <source>
        <dbReference type="Proteomes" id="UP000276133"/>
    </source>
</evidence>